<feature type="binding site" evidence="5">
    <location>
        <position position="133"/>
    </location>
    <ligand>
        <name>a divalent metal cation</name>
        <dbReference type="ChEBI" id="CHEBI:60240"/>
    </ligand>
</feature>
<dbReference type="InterPro" id="IPR012301">
    <property type="entry name" value="Malic_N_dom"/>
</dbReference>
<comment type="cofactor">
    <cofactor evidence="5">
        <name>Mg(2+)</name>
        <dbReference type="ChEBI" id="CHEBI:18420"/>
    </cofactor>
    <cofactor evidence="5">
        <name>Mn(2+)</name>
        <dbReference type="ChEBI" id="CHEBI:29035"/>
    </cofactor>
    <text evidence="5">Divalent metal cations. Prefers magnesium or manganese.</text>
</comment>
<dbReference type="SUPFAM" id="SSF51735">
    <property type="entry name" value="NAD(P)-binding Rossmann-fold domains"/>
    <property type="match status" value="1"/>
</dbReference>
<reference evidence="8 9" key="1">
    <citation type="submission" date="2018-06" db="EMBL/GenBank/DDBJ databases">
        <authorList>
            <consortium name="Pathogen Informatics"/>
            <person name="Doyle S."/>
        </authorList>
    </citation>
    <scope>NUCLEOTIDE SEQUENCE [LARGE SCALE GENOMIC DNA]</scope>
    <source>
        <strain evidence="8 9">NCTC11087</strain>
    </source>
</reference>
<evidence type="ECO:0000259" key="7">
    <source>
        <dbReference type="SMART" id="SM01274"/>
    </source>
</evidence>
<dbReference type="InterPro" id="IPR001891">
    <property type="entry name" value="Malic_OxRdtase"/>
</dbReference>
<evidence type="ECO:0000313" key="8">
    <source>
        <dbReference type="EMBL" id="SUO03268.1"/>
    </source>
</evidence>
<dbReference type="EMBL" id="UHFX01000003">
    <property type="protein sequence ID" value="SUO03268.1"/>
    <property type="molecule type" value="Genomic_DNA"/>
</dbReference>
<dbReference type="EC" id="1.1.1.38" evidence="8"/>
<dbReference type="AlphaFoldDB" id="A0A380LHE3"/>
<name>A0A380LHE3_9FIRM</name>
<comment type="similarity">
    <text evidence="1">Belongs to the malic enzymes family.</text>
</comment>
<feature type="binding site" evidence="5">
    <location>
        <position position="134"/>
    </location>
    <ligand>
        <name>a divalent metal cation</name>
        <dbReference type="ChEBI" id="CHEBI:60240"/>
    </ligand>
</feature>
<dbReference type="SMART" id="SM00919">
    <property type="entry name" value="Malic_M"/>
    <property type="match status" value="1"/>
</dbReference>
<dbReference type="Pfam" id="PF00390">
    <property type="entry name" value="malic"/>
    <property type="match status" value="1"/>
</dbReference>
<dbReference type="Gene3D" id="3.40.50.10380">
    <property type="entry name" value="Malic enzyme, N-terminal domain"/>
    <property type="match status" value="1"/>
</dbReference>
<evidence type="ECO:0000256" key="3">
    <source>
        <dbReference type="PIRSR" id="PIRSR000106-1"/>
    </source>
</evidence>
<dbReference type="GeneID" id="77461122"/>
<feature type="domain" description="Malic enzyme NAD-binding" evidence="6">
    <location>
        <begin position="160"/>
        <end position="380"/>
    </location>
</feature>
<proteinExistence type="inferred from homology"/>
<keyword evidence="2 8" id="KW-0560">Oxidoreductase</keyword>
<protein>
    <submittedName>
        <fullName evidence="8">NAD-dependent malic enzyme</fullName>
        <ecNumber evidence="8">1.1.1.38</ecNumber>
        <ecNumber evidence="8">1.1.1.40</ecNumber>
    </submittedName>
</protein>
<dbReference type="InterPro" id="IPR045213">
    <property type="entry name" value="Malic_NAD-bd_bact_type"/>
</dbReference>
<feature type="domain" description="Malic enzyme N-terminal" evidence="7">
    <location>
        <begin position="15"/>
        <end position="148"/>
    </location>
</feature>
<feature type="binding site" evidence="4">
    <location>
        <position position="312"/>
    </location>
    <ligand>
        <name>(S)-malate</name>
        <dbReference type="ChEBI" id="CHEBI:15589"/>
    </ligand>
</feature>
<feature type="active site" description="Proton acceptor" evidence="3">
    <location>
        <position position="91"/>
    </location>
</feature>
<dbReference type="InterPro" id="IPR012302">
    <property type="entry name" value="Malic_NAD-bd"/>
</dbReference>
<dbReference type="Pfam" id="PF03949">
    <property type="entry name" value="Malic_M"/>
    <property type="match status" value="1"/>
</dbReference>
<dbReference type="InterPro" id="IPR036291">
    <property type="entry name" value="NAD(P)-bd_dom_sf"/>
</dbReference>
<keyword evidence="9" id="KW-1185">Reference proteome</keyword>
<keyword evidence="5" id="KW-0479">Metal-binding</keyword>
<feature type="binding site" evidence="4">
    <location>
        <position position="282"/>
    </location>
    <ligand>
        <name>(S)-malate</name>
        <dbReference type="ChEBI" id="CHEBI:15589"/>
    </ligand>
</feature>
<evidence type="ECO:0000256" key="2">
    <source>
        <dbReference type="ARBA" id="ARBA00023002"/>
    </source>
</evidence>
<dbReference type="CDD" id="cd05311">
    <property type="entry name" value="NAD_bind_2_malic_enz"/>
    <property type="match status" value="1"/>
</dbReference>
<dbReference type="OrthoDB" id="9805787at2"/>
<evidence type="ECO:0000313" key="9">
    <source>
        <dbReference type="Proteomes" id="UP000255523"/>
    </source>
</evidence>
<dbReference type="PANTHER" id="PTHR43237:SF4">
    <property type="entry name" value="NADP-DEPENDENT MALIC ENZYME"/>
    <property type="match status" value="1"/>
</dbReference>
<dbReference type="GO" id="GO:0004473">
    <property type="term" value="F:malate dehydrogenase (decarboxylating) (NADP+) activity"/>
    <property type="evidence" value="ECO:0007669"/>
    <property type="project" value="UniProtKB-EC"/>
</dbReference>
<dbReference type="InterPro" id="IPR051674">
    <property type="entry name" value="Malate_Decarboxylase"/>
</dbReference>
<dbReference type="SUPFAM" id="SSF53223">
    <property type="entry name" value="Aminoacid dehydrogenase-like, N-terminal domain"/>
    <property type="match status" value="1"/>
</dbReference>
<feature type="binding site" evidence="5">
    <location>
        <position position="159"/>
    </location>
    <ligand>
        <name>a divalent metal cation</name>
        <dbReference type="ChEBI" id="CHEBI:60240"/>
    </ligand>
</feature>
<sequence>MDYAKEALRLHKEWQGKLETVAKMKIETRDDLSLAYTPGVAAPCLEIEKDKSQSYVYTGRGHTIAVISDGSAVLGLGNIGPEAGMPVMEGKCVLFKALGGLDAVPLCLNTQNTDELVNIIAALEPSFGGINLEDIAAPRCFEIEKRLQERMNIPVFHDDQHGTAIVVCSALVNALRLVKKENPTIVINGAGSAGCAIARLILDLELGNVILVDRQGILVEGMNLTSGQEALLSRLNKEHKKGDLSEALKGADVFIGVSAGHIVSKEMIASMNEKAIVLPMANPIPEIEPDDAKAAGAYIVGTGRSDHPNQINNVLAFPGIFKGALDAQATQINDAMKKAAVYAIASMVDEKELRPEHIIVSALDKRVVPVVAKAVKQAAIDSGVIRKWDKE</sequence>
<evidence type="ECO:0000256" key="5">
    <source>
        <dbReference type="PIRSR" id="PIRSR000106-3"/>
    </source>
</evidence>
<dbReference type="EC" id="1.1.1.40" evidence="8"/>
<evidence type="ECO:0000259" key="6">
    <source>
        <dbReference type="SMART" id="SM00919"/>
    </source>
</evidence>
<dbReference type="Gene3D" id="3.40.50.720">
    <property type="entry name" value="NAD(P)-binding Rossmann-like Domain"/>
    <property type="match status" value="1"/>
</dbReference>
<gene>
    <name evidence="8" type="primary">maeB</name>
    <name evidence="8" type="ORF">NCTC11087_00124</name>
</gene>
<dbReference type="FunFam" id="3.40.50.10380:FF:000003">
    <property type="entry name" value="NADP-dependent malic enzyme"/>
    <property type="match status" value="1"/>
</dbReference>
<dbReference type="PIRSF" id="PIRSF000106">
    <property type="entry name" value="ME"/>
    <property type="match status" value="1"/>
</dbReference>
<evidence type="ECO:0000256" key="4">
    <source>
        <dbReference type="PIRSR" id="PIRSR000106-2"/>
    </source>
</evidence>
<dbReference type="Proteomes" id="UP000255523">
    <property type="component" value="Unassembled WGS sequence"/>
</dbReference>
<feature type="active site" description="Proton donor" evidence="3">
    <location>
        <position position="36"/>
    </location>
</feature>
<dbReference type="GO" id="GO:0051287">
    <property type="term" value="F:NAD binding"/>
    <property type="evidence" value="ECO:0007669"/>
    <property type="project" value="InterPro"/>
</dbReference>
<dbReference type="GO" id="GO:0046872">
    <property type="term" value="F:metal ion binding"/>
    <property type="evidence" value="ECO:0007669"/>
    <property type="project" value="UniProtKB-KW"/>
</dbReference>
<dbReference type="RefSeq" id="WP_022790273.1">
    <property type="nucleotide sequence ID" value="NZ_UHFX01000003.1"/>
</dbReference>
<dbReference type="PANTHER" id="PTHR43237">
    <property type="entry name" value="NADP-DEPENDENT MALIC ENZYME"/>
    <property type="match status" value="1"/>
</dbReference>
<dbReference type="InterPro" id="IPR037062">
    <property type="entry name" value="Malic_N_dom_sf"/>
</dbReference>
<evidence type="ECO:0000256" key="1">
    <source>
        <dbReference type="ARBA" id="ARBA00008785"/>
    </source>
</evidence>
<dbReference type="SMART" id="SM01274">
    <property type="entry name" value="malic"/>
    <property type="match status" value="1"/>
</dbReference>
<accession>A0A380LHE3</accession>
<organism evidence="8 9">
    <name type="scientific">Faecalicoccus pleomorphus</name>
    <dbReference type="NCBI Taxonomy" id="1323"/>
    <lineage>
        <taxon>Bacteria</taxon>
        <taxon>Bacillati</taxon>
        <taxon>Bacillota</taxon>
        <taxon>Erysipelotrichia</taxon>
        <taxon>Erysipelotrichales</taxon>
        <taxon>Erysipelotrichaceae</taxon>
        <taxon>Faecalicoccus</taxon>
    </lineage>
</organism>
<dbReference type="InterPro" id="IPR046346">
    <property type="entry name" value="Aminoacid_DH-like_N_sf"/>
</dbReference>